<feature type="chain" id="PRO_5012438642" evidence="1">
    <location>
        <begin position="22"/>
        <end position="58"/>
    </location>
</feature>
<feature type="signal peptide" evidence="1">
    <location>
        <begin position="1"/>
        <end position="21"/>
    </location>
</feature>
<evidence type="ECO:0000256" key="1">
    <source>
        <dbReference type="SAM" id="SignalP"/>
    </source>
</evidence>
<keyword evidence="3" id="KW-1185">Reference proteome</keyword>
<evidence type="ECO:0000313" key="3">
    <source>
        <dbReference type="Proteomes" id="UP000192247"/>
    </source>
</evidence>
<dbReference type="InterPro" id="IPR027417">
    <property type="entry name" value="P-loop_NTPase"/>
</dbReference>
<dbReference type="Proteomes" id="UP000192247">
    <property type="component" value="Unassembled WGS sequence"/>
</dbReference>
<evidence type="ECO:0000313" key="2">
    <source>
        <dbReference type="EMBL" id="OQR69051.1"/>
    </source>
</evidence>
<organism evidence="2 3">
    <name type="scientific">Tropilaelaps mercedesae</name>
    <dbReference type="NCBI Taxonomy" id="418985"/>
    <lineage>
        <taxon>Eukaryota</taxon>
        <taxon>Metazoa</taxon>
        <taxon>Ecdysozoa</taxon>
        <taxon>Arthropoda</taxon>
        <taxon>Chelicerata</taxon>
        <taxon>Arachnida</taxon>
        <taxon>Acari</taxon>
        <taxon>Parasitiformes</taxon>
        <taxon>Mesostigmata</taxon>
        <taxon>Gamasina</taxon>
        <taxon>Dermanyssoidea</taxon>
        <taxon>Laelapidae</taxon>
        <taxon>Tropilaelaps</taxon>
    </lineage>
</organism>
<dbReference type="Gene3D" id="3.40.50.300">
    <property type="entry name" value="P-loop containing nucleotide triphosphate hydrolases"/>
    <property type="match status" value="1"/>
</dbReference>
<dbReference type="InParanoid" id="A0A1V9X6S4"/>
<accession>A0A1V9X6S4</accession>
<name>A0A1V9X6S4_9ACAR</name>
<feature type="non-terminal residue" evidence="2">
    <location>
        <position position="1"/>
    </location>
</feature>
<dbReference type="SUPFAM" id="SSF52540">
    <property type="entry name" value="P-loop containing nucleoside triphosphate hydrolases"/>
    <property type="match status" value="1"/>
</dbReference>
<dbReference type="STRING" id="418985.A0A1V9X6S4"/>
<comment type="caution">
    <text evidence="2">The sequence shown here is derived from an EMBL/GenBank/DDBJ whole genome shotgun (WGS) entry which is preliminary data.</text>
</comment>
<proteinExistence type="predicted"/>
<reference evidence="2 3" key="1">
    <citation type="journal article" date="2017" name="Gigascience">
        <title>Draft genome of the honey bee ectoparasitic mite, Tropilaelaps mercedesae, is shaped by the parasitic life history.</title>
        <authorList>
            <person name="Dong X."/>
            <person name="Armstrong S.D."/>
            <person name="Xia D."/>
            <person name="Makepeace B.L."/>
            <person name="Darby A.C."/>
            <person name="Kadowaki T."/>
        </authorList>
    </citation>
    <scope>NUCLEOTIDE SEQUENCE [LARGE SCALE GENOMIC DNA]</scope>
    <source>
        <strain evidence="2">Wuxi-XJTLU</strain>
    </source>
</reference>
<gene>
    <name evidence="2" type="ORF">BIW11_12507</name>
</gene>
<dbReference type="EMBL" id="MNPL01022323">
    <property type="protein sequence ID" value="OQR69051.1"/>
    <property type="molecule type" value="Genomic_DNA"/>
</dbReference>
<sequence length="58" mass="6605">ICRWASNLIFVLRALLRRSQLLVLDELTTSVDLDTDTLVQNTSRECVRDCTVVTTYSS</sequence>
<protein>
    <submittedName>
        <fullName evidence="2">Canalicular multispecific organic anion transporter 2-like</fullName>
    </submittedName>
</protein>
<dbReference type="AlphaFoldDB" id="A0A1V9X6S4"/>
<keyword evidence="1" id="KW-0732">Signal</keyword>